<accession>A0A0P6VQP1</accession>
<dbReference type="InterPro" id="IPR007345">
    <property type="entry name" value="Polysacch_pyruvyl_Trfase"/>
</dbReference>
<dbReference type="STRING" id="665126.ABB55_11900"/>
<evidence type="ECO:0000259" key="2">
    <source>
        <dbReference type="Pfam" id="PF04230"/>
    </source>
</evidence>
<feature type="region of interest" description="Disordered" evidence="1">
    <location>
        <begin position="565"/>
        <end position="596"/>
    </location>
</feature>
<evidence type="ECO:0000313" key="4">
    <source>
        <dbReference type="Proteomes" id="UP000048984"/>
    </source>
</evidence>
<proteinExistence type="predicted"/>
<comment type="caution">
    <text evidence="3">The sequence shown here is derived from an EMBL/GenBank/DDBJ whole genome shotgun (WGS) entry which is preliminary data.</text>
</comment>
<feature type="domain" description="Polysaccharide pyruvyl transferase" evidence="2">
    <location>
        <begin position="45"/>
        <end position="186"/>
    </location>
</feature>
<dbReference type="AlphaFoldDB" id="A0A0P6VQP1"/>
<evidence type="ECO:0000256" key="1">
    <source>
        <dbReference type="SAM" id="MobiDB-lite"/>
    </source>
</evidence>
<evidence type="ECO:0000313" key="3">
    <source>
        <dbReference type="EMBL" id="KPL52827.1"/>
    </source>
</evidence>
<dbReference type="Proteomes" id="UP000048984">
    <property type="component" value="Unassembled WGS sequence"/>
</dbReference>
<dbReference type="EMBL" id="LJYW01000001">
    <property type="protein sequence ID" value="KPL52827.1"/>
    <property type="molecule type" value="Genomic_DNA"/>
</dbReference>
<keyword evidence="4" id="KW-1185">Reference proteome</keyword>
<sequence>MDIAQFGCFDTGGFGDLLMPLIARARLADHRLTALAPAGGTSLRWQDAGASVASERALDDGFRCDACLIGGGDVVRIGAADEPAYGTDDPMRHVALPSLWLGAGLAAERAGARLIWNAPGVAGSAWTAELQRLVAALLAASDYVAVRDRSSLRRLQDCTDATVPVSLVPDPILDIARLWPRASLTQRFRALFVRRGQPVPARSVVVHIDDRAGIAAPALSERVMQVAAAARGVPILLAGDTDRNAGALARAVSAVLPVPHLLLDRPAALRDVAACLAASDGYVGSDRNGFLAAFAYGNPGVLIAGAATPWAADLTDQYRLPDRLCGDWADVAERLAAAAGDEAPRIAALAVVQEALDAHWAAIEGVLAAPADASRQALRTDFARAVVADNAASRGWIARLAGIADRSAAGTRTAPSVSLLETNLLALRGLPEHVGRRGDRLALHPPPRGITEAALDPIPLRGGDLLRGGATVAHPDGRPVRFGLMLVGHDGRMLGRADVVADATGVTPWQIRIPRGVDGSGSLLIATSMASTEDHNRFAWVELVDPRLHPQAFAVWIQAGGGAKTWDGVSQDTPGTPAKAESSPSSNDQDSSRIAR</sequence>
<reference evidence="3 4" key="2">
    <citation type="submission" date="2015-10" db="EMBL/GenBank/DDBJ databases">
        <title>Draft Genome Sequence of Prosthecomicrobium hirschii ATCC 27832.</title>
        <authorList>
            <person name="Daniel J."/>
            <person name="Givan S.A."/>
            <person name="Brun Y.V."/>
            <person name="Brown P.J."/>
        </authorList>
    </citation>
    <scope>NUCLEOTIDE SEQUENCE [LARGE SCALE GENOMIC DNA]</scope>
    <source>
        <strain evidence="3 4">16</strain>
    </source>
</reference>
<name>A0A0P6VQP1_9HYPH</name>
<organism evidence="3 4">
    <name type="scientific">Prosthecodimorpha hirschii</name>
    <dbReference type="NCBI Taxonomy" id="665126"/>
    <lineage>
        <taxon>Bacteria</taxon>
        <taxon>Pseudomonadati</taxon>
        <taxon>Pseudomonadota</taxon>
        <taxon>Alphaproteobacteria</taxon>
        <taxon>Hyphomicrobiales</taxon>
        <taxon>Ancalomicrobiaceae</taxon>
        <taxon>Prosthecodimorpha</taxon>
    </lineage>
</organism>
<protein>
    <recommendedName>
        <fullName evidence="2">Polysaccharide pyruvyl transferase domain-containing protein</fullName>
    </recommendedName>
</protein>
<dbReference type="Pfam" id="PF04230">
    <property type="entry name" value="PS_pyruv_trans"/>
    <property type="match status" value="1"/>
</dbReference>
<reference evidence="3 4" key="1">
    <citation type="submission" date="2015-09" db="EMBL/GenBank/DDBJ databases">
        <authorList>
            <person name="Jackson K.R."/>
            <person name="Lunt B.L."/>
            <person name="Fisher J.N.B."/>
            <person name="Gardner A.V."/>
            <person name="Bailey M.E."/>
            <person name="Deus L.M."/>
            <person name="Earl A.S."/>
            <person name="Gibby P.D."/>
            <person name="Hartmann K.A."/>
            <person name="Liu J.E."/>
            <person name="Manci A.M."/>
            <person name="Nielsen D.A."/>
            <person name="Solomon M.B."/>
            <person name="Breakwell D.P."/>
            <person name="Burnett S.H."/>
            <person name="Grose J.H."/>
        </authorList>
    </citation>
    <scope>NUCLEOTIDE SEQUENCE [LARGE SCALE GENOMIC DNA]</scope>
    <source>
        <strain evidence="3 4">16</strain>
    </source>
</reference>
<dbReference type="RefSeq" id="WP_054358990.1">
    <property type="nucleotide sequence ID" value="NZ_LJYW01000001.1"/>
</dbReference>
<gene>
    <name evidence="3" type="ORF">ABB55_11900</name>
</gene>